<reference evidence="1 2" key="1">
    <citation type="submission" date="2020-03" db="EMBL/GenBank/DDBJ databases">
        <title>Draft Genome Sequence of 2-Methylisoborneol Producing Pseudanabaena yagii Strain GIHE-NHR1 Isolated from North Han River in South Korea.</title>
        <authorList>
            <person name="Jeong J."/>
        </authorList>
    </citation>
    <scope>NUCLEOTIDE SEQUENCE [LARGE SCALE GENOMIC DNA]</scope>
    <source>
        <strain evidence="1 2">GIHE-NHR1</strain>
    </source>
</reference>
<gene>
    <name evidence="1" type="ORF">HC246_20435</name>
</gene>
<accession>A0ABX1LZC2</accession>
<organism evidence="1 2">
    <name type="scientific">Pseudanabaena yagii GIHE-NHR1</name>
    <dbReference type="NCBI Taxonomy" id="2722753"/>
    <lineage>
        <taxon>Bacteria</taxon>
        <taxon>Bacillati</taxon>
        <taxon>Cyanobacteriota</taxon>
        <taxon>Cyanophyceae</taxon>
        <taxon>Pseudanabaenales</taxon>
        <taxon>Pseudanabaenaceae</taxon>
        <taxon>Pseudanabaena</taxon>
        <taxon>Pseudanabaena yagii</taxon>
    </lineage>
</organism>
<keyword evidence="2" id="KW-1185">Reference proteome</keyword>
<dbReference type="RefSeq" id="WP_169365299.1">
    <property type="nucleotide sequence ID" value="NZ_JAAVJL010000003.1"/>
</dbReference>
<sequence>MASTSLSQRWLSEVEAIGTLINRKSLRTKQKPPCINMEAFALQLKFCGNASPRHKT</sequence>
<name>A0ABX1LZC2_9CYAN</name>
<dbReference type="Proteomes" id="UP000738376">
    <property type="component" value="Unassembled WGS sequence"/>
</dbReference>
<comment type="caution">
    <text evidence="1">The sequence shown here is derived from an EMBL/GenBank/DDBJ whole genome shotgun (WGS) entry which is preliminary data.</text>
</comment>
<proteinExistence type="predicted"/>
<evidence type="ECO:0008006" key="3">
    <source>
        <dbReference type="Google" id="ProtNLM"/>
    </source>
</evidence>
<protein>
    <recommendedName>
        <fullName evidence="3">Transposase Tn5-like N-terminal domain-containing protein</fullName>
    </recommendedName>
</protein>
<dbReference type="EMBL" id="JAAVJL010000003">
    <property type="protein sequence ID" value="NMF60330.1"/>
    <property type="molecule type" value="Genomic_DNA"/>
</dbReference>
<evidence type="ECO:0000313" key="2">
    <source>
        <dbReference type="Proteomes" id="UP000738376"/>
    </source>
</evidence>
<evidence type="ECO:0000313" key="1">
    <source>
        <dbReference type="EMBL" id="NMF60330.1"/>
    </source>
</evidence>